<keyword evidence="3" id="KW-0677">Repeat</keyword>
<dbReference type="InterPro" id="IPR001451">
    <property type="entry name" value="Hexapep"/>
</dbReference>
<dbReference type="SUPFAM" id="SSF51161">
    <property type="entry name" value="Trimeric LpxA-like enzymes"/>
    <property type="match status" value="1"/>
</dbReference>
<evidence type="ECO:0000256" key="4">
    <source>
        <dbReference type="ARBA" id="ARBA00023315"/>
    </source>
</evidence>
<keyword evidence="2 5" id="KW-0808">Transferase</keyword>
<dbReference type="Pfam" id="PF12464">
    <property type="entry name" value="Mac"/>
    <property type="match status" value="1"/>
</dbReference>
<dbReference type="PANTHER" id="PTHR43017">
    <property type="entry name" value="GALACTOSIDE O-ACETYLTRANSFERASE"/>
    <property type="match status" value="1"/>
</dbReference>
<keyword evidence="4 5" id="KW-0012">Acyltransferase</keyword>
<dbReference type="Gene3D" id="2.160.10.10">
    <property type="entry name" value="Hexapeptide repeat proteins"/>
    <property type="match status" value="1"/>
</dbReference>
<dbReference type="Proteomes" id="UP000824056">
    <property type="component" value="Unassembled WGS sequence"/>
</dbReference>
<dbReference type="InterPro" id="IPR011004">
    <property type="entry name" value="Trimer_LpxA-like_sf"/>
</dbReference>
<organism evidence="7 8">
    <name type="scientific">Candidatus Blautia pullicola</name>
    <dbReference type="NCBI Taxonomy" id="2838498"/>
    <lineage>
        <taxon>Bacteria</taxon>
        <taxon>Bacillati</taxon>
        <taxon>Bacillota</taxon>
        <taxon>Clostridia</taxon>
        <taxon>Lachnospirales</taxon>
        <taxon>Lachnospiraceae</taxon>
        <taxon>Blautia</taxon>
    </lineage>
</organism>
<gene>
    <name evidence="7" type="ORF">H9809_06415</name>
</gene>
<dbReference type="InterPro" id="IPR039369">
    <property type="entry name" value="LacA-like"/>
</dbReference>
<evidence type="ECO:0000256" key="2">
    <source>
        <dbReference type="ARBA" id="ARBA00022679"/>
    </source>
</evidence>
<dbReference type="Pfam" id="PF00132">
    <property type="entry name" value="Hexapep"/>
    <property type="match status" value="1"/>
</dbReference>
<evidence type="ECO:0000259" key="6">
    <source>
        <dbReference type="SMART" id="SM01266"/>
    </source>
</evidence>
<dbReference type="EMBL" id="DXBG01000156">
    <property type="protein sequence ID" value="HIZ65514.1"/>
    <property type="molecule type" value="Genomic_DNA"/>
</dbReference>
<evidence type="ECO:0000256" key="5">
    <source>
        <dbReference type="RuleBase" id="RU367021"/>
    </source>
</evidence>
<feature type="domain" description="Maltose/galactoside acetyltransferase" evidence="6">
    <location>
        <begin position="4"/>
        <end position="58"/>
    </location>
</feature>
<dbReference type="GO" id="GO:0008870">
    <property type="term" value="F:galactoside O-acetyltransferase activity"/>
    <property type="evidence" value="ECO:0007669"/>
    <property type="project" value="TreeGrafter"/>
</dbReference>
<sequence length="195" mass="21570">MTNKEKMSNGEYYTSLDEKLTEEREWAKDMLFEFNGLRPSLRDKREQIIRRLFGKVDKNCWIESPFNCDYGYNITVGDNFYTNTNCCILDCAKVTIGNNVWIGPNVGIYTPEHAFDPEERAAGYEHALPVVIQDNVWLCGGVTITGGVTIGAGSIIGAGAVVVKDIPCGVIAAGNPARVIRKITPQDKLNLPLPL</sequence>
<reference evidence="7" key="2">
    <citation type="submission" date="2021-04" db="EMBL/GenBank/DDBJ databases">
        <authorList>
            <person name="Gilroy R."/>
        </authorList>
    </citation>
    <scope>NUCLEOTIDE SEQUENCE</scope>
    <source>
        <strain evidence="7">1068</strain>
    </source>
</reference>
<dbReference type="EC" id="2.3.1.-" evidence="5"/>
<name>A0A9D2JTN7_9FIRM</name>
<protein>
    <recommendedName>
        <fullName evidence="5">Acetyltransferase</fullName>
        <ecNumber evidence="5">2.3.1.-</ecNumber>
    </recommendedName>
</protein>
<dbReference type="SMART" id="SM01266">
    <property type="entry name" value="Mac"/>
    <property type="match status" value="1"/>
</dbReference>
<dbReference type="InterPro" id="IPR024688">
    <property type="entry name" value="Mac_dom"/>
</dbReference>
<dbReference type="PANTHER" id="PTHR43017:SF1">
    <property type="entry name" value="ACETYLTRANSFERASE YJL218W-RELATED"/>
    <property type="match status" value="1"/>
</dbReference>
<dbReference type="CDD" id="cd03357">
    <property type="entry name" value="LbH_MAT_GAT"/>
    <property type="match status" value="1"/>
</dbReference>
<dbReference type="FunFam" id="2.160.10.10:FF:000008">
    <property type="entry name" value="Maltose O-acetyltransferase"/>
    <property type="match status" value="1"/>
</dbReference>
<evidence type="ECO:0000256" key="3">
    <source>
        <dbReference type="ARBA" id="ARBA00022737"/>
    </source>
</evidence>
<evidence type="ECO:0000256" key="1">
    <source>
        <dbReference type="ARBA" id="ARBA00007274"/>
    </source>
</evidence>
<accession>A0A9D2JTN7</accession>
<comment type="caution">
    <text evidence="7">The sequence shown here is derived from an EMBL/GenBank/DDBJ whole genome shotgun (WGS) entry which is preliminary data.</text>
</comment>
<dbReference type="AlphaFoldDB" id="A0A9D2JTN7"/>
<proteinExistence type="inferred from homology"/>
<evidence type="ECO:0000313" key="7">
    <source>
        <dbReference type="EMBL" id="HIZ65514.1"/>
    </source>
</evidence>
<evidence type="ECO:0000313" key="8">
    <source>
        <dbReference type="Proteomes" id="UP000824056"/>
    </source>
</evidence>
<comment type="similarity">
    <text evidence="1 5">Belongs to the transferase hexapeptide repeat family.</text>
</comment>
<reference evidence="7" key="1">
    <citation type="journal article" date="2021" name="PeerJ">
        <title>Extensive microbial diversity within the chicken gut microbiome revealed by metagenomics and culture.</title>
        <authorList>
            <person name="Gilroy R."/>
            <person name="Ravi A."/>
            <person name="Getino M."/>
            <person name="Pursley I."/>
            <person name="Horton D.L."/>
            <person name="Alikhan N.F."/>
            <person name="Baker D."/>
            <person name="Gharbi K."/>
            <person name="Hall N."/>
            <person name="Watson M."/>
            <person name="Adriaenssens E.M."/>
            <person name="Foster-Nyarko E."/>
            <person name="Jarju S."/>
            <person name="Secka A."/>
            <person name="Antonio M."/>
            <person name="Oren A."/>
            <person name="Chaudhuri R.R."/>
            <person name="La Ragione R."/>
            <person name="Hildebrand F."/>
            <person name="Pallen M.J."/>
        </authorList>
    </citation>
    <scope>NUCLEOTIDE SEQUENCE</scope>
    <source>
        <strain evidence="7">1068</strain>
    </source>
</reference>